<organism evidence="1 2">
    <name type="scientific">Lophiotrema nucula</name>
    <dbReference type="NCBI Taxonomy" id="690887"/>
    <lineage>
        <taxon>Eukaryota</taxon>
        <taxon>Fungi</taxon>
        <taxon>Dikarya</taxon>
        <taxon>Ascomycota</taxon>
        <taxon>Pezizomycotina</taxon>
        <taxon>Dothideomycetes</taxon>
        <taxon>Pleosporomycetidae</taxon>
        <taxon>Pleosporales</taxon>
        <taxon>Lophiotremataceae</taxon>
        <taxon>Lophiotrema</taxon>
    </lineage>
</organism>
<accession>A0A6A5ZNP4</accession>
<dbReference type="AlphaFoldDB" id="A0A6A5ZNP4"/>
<proteinExistence type="predicted"/>
<dbReference type="EMBL" id="ML977313">
    <property type="protein sequence ID" value="KAF2120825.1"/>
    <property type="molecule type" value="Genomic_DNA"/>
</dbReference>
<dbReference type="Proteomes" id="UP000799770">
    <property type="component" value="Unassembled WGS sequence"/>
</dbReference>
<evidence type="ECO:0000313" key="1">
    <source>
        <dbReference type="EMBL" id="KAF2120825.1"/>
    </source>
</evidence>
<protein>
    <submittedName>
        <fullName evidence="1">Uncharacterized protein</fullName>
    </submittedName>
</protein>
<sequence>MPTGAAERWWAMRVGERVACNVSNPSSASIGAGDRTRCWTSLVSNCAQAGVGVGGEEDAK</sequence>
<evidence type="ECO:0000313" key="2">
    <source>
        <dbReference type="Proteomes" id="UP000799770"/>
    </source>
</evidence>
<name>A0A6A5ZNP4_9PLEO</name>
<keyword evidence="2" id="KW-1185">Reference proteome</keyword>
<reference evidence="1" key="1">
    <citation type="journal article" date="2020" name="Stud. Mycol.">
        <title>101 Dothideomycetes genomes: a test case for predicting lifestyles and emergence of pathogens.</title>
        <authorList>
            <person name="Haridas S."/>
            <person name="Albert R."/>
            <person name="Binder M."/>
            <person name="Bloem J."/>
            <person name="Labutti K."/>
            <person name="Salamov A."/>
            <person name="Andreopoulos B."/>
            <person name="Baker S."/>
            <person name="Barry K."/>
            <person name="Bills G."/>
            <person name="Bluhm B."/>
            <person name="Cannon C."/>
            <person name="Castanera R."/>
            <person name="Culley D."/>
            <person name="Daum C."/>
            <person name="Ezra D."/>
            <person name="Gonzalez J."/>
            <person name="Henrissat B."/>
            <person name="Kuo A."/>
            <person name="Liang C."/>
            <person name="Lipzen A."/>
            <person name="Lutzoni F."/>
            <person name="Magnuson J."/>
            <person name="Mondo S."/>
            <person name="Nolan M."/>
            <person name="Ohm R."/>
            <person name="Pangilinan J."/>
            <person name="Park H.-J."/>
            <person name="Ramirez L."/>
            <person name="Alfaro M."/>
            <person name="Sun H."/>
            <person name="Tritt A."/>
            <person name="Yoshinaga Y."/>
            <person name="Zwiers L.-H."/>
            <person name="Turgeon B."/>
            <person name="Goodwin S."/>
            <person name="Spatafora J."/>
            <person name="Crous P."/>
            <person name="Grigoriev I."/>
        </authorList>
    </citation>
    <scope>NUCLEOTIDE SEQUENCE</scope>
    <source>
        <strain evidence="1">CBS 627.86</strain>
    </source>
</reference>
<gene>
    <name evidence="1" type="ORF">BDV96DRAFT_565615</name>
</gene>